<dbReference type="SUPFAM" id="SSF52833">
    <property type="entry name" value="Thioredoxin-like"/>
    <property type="match status" value="1"/>
</dbReference>
<dbReference type="InterPro" id="IPR036249">
    <property type="entry name" value="Thioredoxin-like_sf"/>
</dbReference>
<feature type="domain" description="Disulphide bond isomerase DsbC/G N-terminal" evidence="9">
    <location>
        <begin position="18"/>
        <end position="77"/>
    </location>
</feature>
<feature type="chain" id="PRO_5035966658" description="Thiol:disulfide interchange protein" evidence="8">
    <location>
        <begin position="21"/>
        <end position="244"/>
    </location>
</feature>
<name>A0A8S0FMQ8_ECOLX</name>
<evidence type="ECO:0000259" key="10">
    <source>
        <dbReference type="Pfam" id="PF13098"/>
    </source>
</evidence>
<keyword evidence="7 8" id="KW-0676">Redox-active center</keyword>
<comment type="function">
    <text evidence="8">Required for disulfide bond formation in some periplasmic proteins. Acts by transferring its disulfide bond to other proteins and is reduced in the process.</text>
</comment>
<evidence type="ECO:0000256" key="6">
    <source>
        <dbReference type="ARBA" id="ARBA00023157"/>
    </source>
</evidence>
<dbReference type="InterPro" id="IPR033954">
    <property type="entry name" value="DiS-bond_Isoase_DsbC/G"/>
</dbReference>
<dbReference type="InterPro" id="IPR009094">
    <property type="entry name" value="DiS-bond_isomerase_DsbC/G_N_sf"/>
</dbReference>
<evidence type="ECO:0000256" key="7">
    <source>
        <dbReference type="ARBA" id="ARBA00023284"/>
    </source>
</evidence>
<protein>
    <recommendedName>
        <fullName evidence="8">Thiol:disulfide interchange protein</fullName>
    </recommendedName>
</protein>
<dbReference type="Gene3D" id="3.40.30.10">
    <property type="entry name" value="Glutaredoxin"/>
    <property type="match status" value="1"/>
</dbReference>
<keyword evidence="5 8" id="KW-0574">Periplasm</keyword>
<evidence type="ECO:0000259" key="9">
    <source>
        <dbReference type="Pfam" id="PF10411"/>
    </source>
</evidence>
<dbReference type="Proteomes" id="UP000467488">
    <property type="component" value="Chromosome"/>
</dbReference>
<evidence type="ECO:0000256" key="3">
    <source>
        <dbReference type="ARBA" id="ARBA00011738"/>
    </source>
</evidence>
<dbReference type="NCBIfam" id="NF008129">
    <property type="entry name" value="PRK10877.1"/>
    <property type="match status" value="1"/>
</dbReference>
<dbReference type="Pfam" id="PF13098">
    <property type="entry name" value="Thioredoxin_2"/>
    <property type="match status" value="1"/>
</dbReference>
<dbReference type="InterPro" id="IPR012336">
    <property type="entry name" value="Thioredoxin-like_fold"/>
</dbReference>
<evidence type="ECO:0000313" key="11">
    <source>
        <dbReference type="EMBL" id="BBU81298.1"/>
    </source>
</evidence>
<sequence>MKKGFMLFTLLAAFSGFVQADDAAIQQTLAKMGIKSSDIQPAPVAGMKTVLTNSGVLYITDDGKHIIQGPMYDVSQQSPHWRTGTAPVNVTNKMLLKQLNALEKEMIVYKAPQEKHVITVFTDITCGYCHKLHEQMADYNALGITVRYLAFPRQGLDSDAEKEMKAIWCAKDKNKAFDDVMAGKSVAPASCDVDIADHYALGVQLGVSGTPAVVLSNGTLVPGYQPPKDMKEFLDEHQKMTSGK</sequence>
<comment type="subunit">
    <text evidence="3">Homodimer.</text>
</comment>
<evidence type="ECO:0000256" key="4">
    <source>
        <dbReference type="ARBA" id="ARBA00022729"/>
    </source>
</evidence>
<evidence type="ECO:0000256" key="5">
    <source>
        <dbReference type="ARBA" id="ARBA00022764"/>
    </source>
</evidence>
<dbReference type="CDD" id="cd03020">
    <property type="entry name" value="DsbA_DsbC_DsbG"/>
    <property type="match status" value="1"/>
</dbReference>
<dbReference type="Gene3D" id="3.10.450.70">
    <property type="entry name" value="Disulphide bond isomerase, DsbC/G, N-terminal"/>
    <property type="match status" value="1"/>
</dbReference>
<feature type="domain" description="Thioredoxin-like fold" evidence="10">
    <location>
        <begin position="111"/>
        <end position="234"/>
    </location>
</feature>
<organism evidence="11 12">
    <name type="scientific">Escherichia coli</name>
    <dbReference type="NCBI Taxonomy" id="562"/>
    <lineage>
        <taxon>Bacteria</taxon>
        <taxon>Pseudomonadati</taxon>
        <taxon>Pseudomonadota</taxon>
        <taxon>Gammaproteobacteria</taxon>
        <taxon>Enterobacterales</taxon>
        <taxon>Enterobacteriaceae</taxon>
        <taxon>Escherichia</taxon>
    </lineage>
</organism>
<dbReference type="AlphaFoldDB" id="A0A8S0FMQ8"/>
<dbReference type="EMBL" id="AP022360">
    <property type="protein sequence ID" value="BBU81298.1"/>
    <property type="molecule type" value="Genomic_DNA"/>
</dbReference>
<dbReference type="FunFam" id="3.40.30.10:FF:000083">
    <property type="entry name" value="Thiol:disulfide interchange protein"/>
    <property type="match status" value="1"/>
</dbReference>
<dbReference type="Pfam" id="PF10411">
    <property type="entry name" value="DsbC_N"/>
    <property type="match status" value="1"/>
</dbReference>
<feature type="signal peptide" evidence="8">
    <location>
        <begin position="1"/>
        <end position="20"/>
    </location>
</feature>
<dbReference type="PROSITE" id="PS00194">
    <property type="entry name" value="THIOREDOXIN_1"/>
    <property type="match status" value="1"/>
</dbReference>
<dbReference type="SUPFAM" id="SSF54423">
    <property type="entry name" value="DsbC/DsbG N-terminal domain-like"/>
    <property type="match status" value="1"/>
</dbReference>
<comment type="subcellular location">
    <subcellularLocation>
        <location evidence="1 8">Periplasm</location>
    </subcellularLocation>
</comment>
<evidence type="ECO:0000256" key="8">
    <source>
        <dbReference type="RuleBase" id="RU364038"/>
    </source>
</evidence>
<dbReference type="InterPro" id="IPR017937">
    <property type="entry name" value="Thioredoxin_CS"/>
</dbReference>
<dbReference type="GO" id="GO:0042597">
    <property type="term" value="C:periplasmic space"/>
    <property type="evidence" value="ECO:0007669"/>
    <property type="project" value="UniProtKB-SubCell"/>
</dbReference>
<evidence type="ECO:0000313" key="12">
    <source>
        <dbReference type="Proteomes" id="UP000467488"/>
    </source>
</evidence>
<comment type="similarity">
    <text evidence="2 8">Belongs to the thioredoxin family. DsbC subfamily.</text>
</comment>
<dbReference type="PANTHER" id="PTHR35272">
    <property type="entry name" value="THIOL:DISULFIDE INTERCHANGE PROTEIN DSBC-RELATED"/>
    <property type="match status" value="1"/>
</dbReference>
<reference evidence="11 12" key="1">
    <citation type="submission" date="2020-01" db="EMBL/GenBank/DDBJ databases">
        <title>Dynamics of blaIMP-6 dissemination in carbapenem resistant Enterobacteriacea isolated from regional surveillance in Osaka, Japan.</title>
        <authorList>
            <person name="Abe R."/>
            <person name="Akeda Y."/>
            <person name="Sugawara Y."/>
            <person name="Yamamoto N."/>
            <person name="Tomono K."/>
            <person name="Takeuchi D."/>
            <person name="Kawahara R."/>
            <person name="Hamada S."/>
        </authorList>
    </citation>
    <scope>NUCLEOTIDE SEQUENCE [LARGE SCALE GENOMIC DNA]</scope>
    <source>
        <strain evidence="11 12">E300</strain>
    </source>
</reference>
<dbReference type="InterPro" id="IPR018950">
    <property type="entry name" value="DiS-bond_isomerase_DsbC/G_N"/>
</dbReference>
<accession>A0A8S0FMQ8</accession>
<gene>
    <name evidence="11" type="ORF">EIMP300_26980</name>
</gene>
<dbReference type="PANTHER" id="PTHR35272:SF3">
    <property type="entry name" value="THIOL:DISULFIDE INTERCHANGE PROTEIN DSBC"/>
    <property type="match status" value="1"/>
</dbReference>
<dbReference type="InterPro" id="IPR051470">
    <property type="entry name" value="Thiol:disulfide_interchange"/>
</dbReference>
<keyword evidence="6" id="KW-1015">Disulfide bond</keyword>
<keyword evidence="4 8" id="KW-0732">Signal</keyword>
<evidence type="ECO:0000256" key="1">
    <source>
        <dbReference type="ARBA" id="ARBA00004418"/>
    </source>
</evidence>
<proteinExistence type="inferred from homology"/>
<evidence type="ECO:0000256" key="2">
    <source>
        <dbReference type="ARBA" id="ARBA00009813"/>
    </source>
</evidence>